<evidence type="ECO:0000256" key="1">
    <source>
        <dbReference type="ARBA" id="ARBA00000971"/>
    </source>
</evidence>
<dbReference type="Gene3D" id="3.10.50.40">
    <property type="match status" value="1"/>
</dbReference>
<dbReference type="eggNOG" id="COG1047">
    <property type="taxonomic scope" value="Bacteria"/>
</dbReference>
<dbReference type="SUPFAM" id="SSF54534">
    <property type="entry name" value="FKBP-like"/>
    <property type="match status" value="1"/>
</dbReference>
<organism evidence="8 9">
    <name type="scientific">Halothiobacillus neapolitanus (strain ATCC 23641 / DSM 15147 / CIP 104769 / NCIMB 8539 / c2)</name>
    <name type="common">Thiobacillus neapolitanus</name>
    <dbReference type="NCBI Taxonomy" id="555778"/>
    <lineage>
        <taxon>Bacteria</taxon>
        <taxon>Pseudomonadati</taxon>
        <taxon>Pseudomonadota</taxon>
        <taxon>Gammaproteobacteria</taxon>
        <taxon>Chromatiales</taxon>
        <taxon>Halothiobacillaceae</taxon>
        <taxon>Halothiobacillus</taxon>
    </lineage>
</organism>
<evidence type="ECO:0000256" key="4">
    <source>
        <dbReference type="ARBA" id="ARBA00023235"/>
    </source>
</evidence>
<dbReference type="STRING" id="555778.Hneap_2230"/>
<dbReference type="KEGG" id="hna:Hneap_2230"/>
<gene>
    <name evidence="8" type="ordered locus">Hneap_2230</name>
</gene>
<dbReference type="AlphaFoldDB" id="D0KWE2"/>
<dbReference type="Pfam" id="PF00254">
    <property type="entry name" value="FKBP_C"/>
    <property type="match status" value="1"/>
</dbReference>
<name>D0KWE2_HALNC</name>
<sequence>MTDSSSPSPATAPVIARGALVTLHYEIRLADDRVVDSTFESEPMQFVVGDGSLDPRLEESLLGLPEGERTRILLTPEFAFGSPDPEMVHELPRADVPNDLALSVDDLVEFDLPNGDTVAGTVCAINEETLLVDFNHPLAGMNIQFIVNVLAVEPPAQQSVQEAKA</sequence>
<dbReference type="PANTHER" id="PTHR47861">
    <property type="entry name" value="FKBP-TYPE PEPTIDYL-PROLYL CIS-TRANS ISOMERASE SLYD"/>
    <property type="match status" value="1"/>
</dbReference>
<dbReference type="GO" id="GO:0003755">
    <property type="term" value="F:peptidyl-prolyl cis-trans isomerase activity"/>
    <property type="evidence" value="ECO:0007669"/>
    <property type="project" value="UniProtKB-UniRule"/>
</dbReference>
<keyword evidence="3 5" id="KW-0697">Rotamase</keyword>
<dbReference type="EC" id="5.2.1.8" evidence="6"/>
<evidence type="ECO:0000256" key="3">
    <source>
        <dbReference type="ARBA" id="ARBA00023110"/>
    </source>
</evidence>
<evidence type="ECO:0000313" key="8">
    <source>
        <dbReference type="EMBL" id="ACX97045.1"/>
    </source>
</evidence>
<evidence type="ECO:0000256" key="2">
    <source>
        <dbReference type="ARBA" id="ARBA00006577"/>
    </source>
</evidence>
<dbReference type="PANTHER" id="PTHR47861:SF4">
    <property type="entry name" value="FKBP-TYPE 16 KDA PEPTIDYL-PROLYL CIS-TRANS ISOMERASE"/>
    <property type="match status" value="1"/>
</dbReference>
<dbReference type="RefSeq" id="WP_012825076.1">
    <property type="nucleotide sequence ID" value="NC_013422.1"/>
</dbReference>
<keyword evidence="9" id="KW-1185">Reference proteome</keyword>
<dbReference type="InterPro" id="IPR001179">
    <property type="entry name" value="PPIase_FKBP_dom"/>
</dbReference>
<evidence type="ECO:0000256" key="6">
    <source>
        <dbReference type="RuleBase" id="RU003915"/>
    </source>
</evidence>
<evidence type="ECO:0000313" key="9">
    <source>
        <dbReference type="Proteomes" id="UP000009102"/>
    </source>
</evidence>
<accession>D0KWE2</accession>
<dbReference type="InterPro" id="IPR046357">
    <property type="entry name" value="PPIase_dom_sf"/>
</dbReference>
<dbReference type="HOGENOM" id="CLU_098197_3_0_6"/>
<feature type="domain" description="PPIase FKBP-type" evidence="7">
    <location>
        <begin position="18"/>
        <end position="105"/>
    </location>
</feature>
<dbReference type="EMBL" id="CP001801">
    <property type="protein sequence ID" value="ACX97045.1"/>
    <property type="molecule type" value="Genomic_DNA"/>
</dbReference>
<comment type="catalytic activity">
    <reaction evidence="1 5 6">
        <text>[protein]-peptidylproline (omega=180) = [protein]-peptidylproline (omega=0)</text>
        <dbReference type="Rhea" id="RHEA:16237"/>
        <dbReference type="Rhea" id="RHEA-COMP:10747"/>
        <dbReference type="Rhea" id="RHEA-COMP:10748"/>
        <dbReference type="ChEBI" id="CHEBI:83833"/>
        <dbReference type="ChEBI" id="CHEBI:83834"/>
        <dbReference type="EC" id="5.2.1.8"/>
    </reaction>
</comment>
<comment type="similarity">
    <text evidence="2 6">Belongs to the FKBP-type PPIase family.</text>
</comment>
<evidence type="ECO:0000256" key="5">
    <source>
        <dbReference type="PROSITE-ProRule" id="PRU00277"/>
    </source>
</evidence>
<dbReference type="OrthoDB" id="9808891at2"/>
<dbReference type="PROSITE" id="PS50059">
    <property type="entry name" value="FKBP_PPIASE"/>
    <property type="match status" value="1"/>
</dbReference>
<keyword evidence="4 5" id="KW-0413">Isomerase</keyword>
<dbReference type="Proteomes" id="UP000009102">
    <property type="component" value="Chromosome"/>
</dbReference>
<evidence type="ECO:0000259" key="7">
    <source>
        <dbReference type="PROSITE" id="PS50059"/>
    </source>
</evidence>
<proteinExistence type="inferred from homology"/>
<reference evidence="8 9" key="1">
    <citation type="submission" date="2009-10" db="EMBL/GenBank/DDBJ databases">
        <title>Complete sequence of Halothiobacillus neapolitanus c2.</title>
        <authorList>
            <consortium name="US DOE Joint Genome Institute"/>
            <person name="Lucas S."/>
            <person name="Copeland A."/>
            <person name="Lapidus A."/>
            <person name="Glavina del Rio T."/>
            <person name="Tice H."/>
            <person name="Bruce D."/>
            <person name="Goodwin L."/>
            <person name="Pitluck S."/>
            <person name="Davenport K."/>
            <person name="Brettin T."/>
            <person name="Detter J.C."/>
            <person name="Han C."/>
            <person name="Tapia R."/>
            <person name="Larimer F."/>
            <person name="Land M."/>
            <person name="Hauser L."/>
            <person name="Kyrpides N."/>
            <person name="Mikhailova N."/>
            <person name="Kerfeld C."/>
            <person name="Cannon G."/>
            <person name="Heinhort S."/>
        </authorList>
    </citation>
    <scope>NUCLEOTIDE SEQUENCE [LARGE SCALE GENOMIC DNA]</scope>
    <source>
        <strain evidence="9">ATCC 23641 / c2</strain>
    </source>
</reference>
<protein>
    <recommendedName>
        <fullName evidence="6">Peptidyl-prolyl cis-trans isomerase</fullName>
        <ecNumber evidence="6">5.2.1.8</ecNumber>
    </recommendedName>
</protein>